<name>A0ABQ2DY93_9BACI</name>
<reference evidence="2" key="1">
    <citation type="journal article" date="2019" name="Int. J. Syst. Evol. Microbiol.">
        <title>The Global Catalogue of Microorganisms (GCM) 10K type strain sequencing project: providing services to taxonomists for standard genome sequencing and annotation.</title>
        <authorList>
            <consortium name="The Broad Institute Genomics Platform"/>
            <consortium name="The Broad Institute Genome Sequencing Center for Infectious Disease"/>
            <person name="Wu L."/>
            <person name="Ma J."/>
        </authorList>
    </citation>
    <scope>NUCLEOTIDE SEQUENCE [LARGE SCALE GENOMIC DNA]</scope>
    <source>
        <strain evidence="2">JCM 30071</strain>
    </source>
</reference>
<dbReference type="Proteomes" id="UP000634435">
    <property type="component" value="Unassembled WGS sequence"/>
</dbReference>
<dbReference type="EMBL" id="BMPN01000022">
    <property type="protein sequence ID" value="GGJ77950.1"/>
    <property type="molecule type" value="Genomic_DNA"/>
</dbReference>
<dbReference type="RefSeq" id="WP_160807693.1">
    <property type="nucleotide sequence ID" value="NZ_BMPN01000022.1"/>
</dbReference>
<evidence type="ECO:0000313" key="1">
    <source>
        <dbReference type="EMBL" id="GGJ77950.1"/>
    </source>
</evidence>
<evidence type="ECO:0000313" key="2">
    <source>
        <dbReference type="Proteomes" id="UP000634435"/>
    </source>
</evidence>
<comment type="caution">
    <text evidence="1">The sequence shown here is derived from an EMBL/GenBank/DDBJ whole genome shotgun (WGS) entry which is preliminary data.</text>
</comment>
<proteinExistence type="predicted"/>
<protein>
    <submittedName>
        <fullName evidence="1">Uncharacterized protein</fullName>
    </submittedName>
</protein>
<organism evidence="1 2">
    <name type="scientific">Virgibacillus kapii</name>
    <dbReference type="NCBI Taxonomy" id="1638645"/>
    <lineage>
        <taxon>Bacteria</taxon>
        <taxon>Bacillati</taxon>
        <taxon>Bacillota</taxon>
        <taxon>Bacilli</taxon>
        <taxon>Bacillales</taxon>
        <taxon>Bacillaceae</taxon>
        <taxon>Virgibacillus</taxon>
    </lineage>
</organism>
<gene>
    <name evidence="1" type="ORF">GCM10007111_44300</name>
</gene>
<keyword evidence="2" id="KW-1185">Reference proteome</keyword>
<accession>A0ABQ2DY93</accession>
<sequence length="96" mass="10346">MGLFYNAFTGTTNLGDAAWAIANLAFRKFDIPGEVADLANSILNKMRSLWNSFGGDFSWADLGGVILDLGELIVTFIPAGRVTDVVSFLWGSSNIL</sequence>